<proteinExistence type="predicted"/>
<dbReference type="GO" id="GO:0046983">
    <property type="term" value="F:protein dimerization activity"/>
    <property type="evidence" value="ECO:0007669"/>
    <property type="project" value="InterPro"/>
</dbReference>
<keyword evidence="2" id="KW-0805">Transcription regulation</keyword>
<protein>
    <recommendedName>
        <fullName evidence="6">MADS-box domain-containing protein</fullName>
    </recommendedName>
</protein>
<dbReference type="Pfam" id="PF00319">
    <property type="entry name" value="SRF-TF"/>
    <property type="match status" value="1"/>
</dbReference>
<accession>A0AAD3XUE2</accession>
<sequence>MDICEEGLGHLKVEMVKMEKASNLQVTFSEHYTDLVKEARELCGFCGAKGCSHCLSPGEKAFSFTILLLNKVIAHFLVHNPSPTLALKRLLWSIEMLVLLSLTGNLLFLTIN</sequence>
<keyword evidence="8" id="KW-1185">Reference proteome</keyword>
<dbReference type="GO" id="GO:0003677">
    <property type="term" value="F:DNA binding"/>
    <property type="evidence" value="ECO:0007669"/>
    <property type="project" value="UniProtKB-KW"/>
</dbReference>
<gene>
    <name evidence="7" type="ORF">Nepgr_019733</name>
</gene>
<dbReference type="Gene3D" id="3.40.1810.10">
    <property type="entry name" value="Transcription factor, MADS-box"/>
    <property type="match status" value="1"/>
</dbReference>
<keyword evidence="4" id="KW-0804">Transcription</keyword>
<dbReference type="EMBL" id="BSYO01000018">
    <property type="protein sequence ID" value="GMH17892.1"/>
    <property type="molecule type" value="Genomic_DNA"/>
</dbReference>
<evidence type="ECO:0000256" key="3">
    <source>
        <dbReference type="ARBA" id="ARBA00023125"/>
    </source>
</evidence>
<keyword evidence="3" id="KW-0238">DNA-binding</keyword>
<feature type="domain" description="MADS-box" evidence="6">
    <location>
        <begin position="8"/>
        <end position="65"/>
    </location>
</feature>
<dbReference type="SMART" id="SM00432">
    <property type="entry name" value="MADS"/>
    <property type="match status" value="1"/>
</dbReference>
<evidence type="ECO:0000256" key="1">
    <source>
        <dbReference type="ARBA" id="ARBA00004123"/>
    </source>
</evidence>
<reference evidence="7" key="1">
    <citation type="submission" date="2023-05" db="EMBL/GenBank/DDBJ databases">
        <title>Nepenthes gracilis genome sequencing.</title>
        <authorList>
            <person name="Fukushima K."/>
        </authorList>
    </citation>
    <scope>NUCLEOTIDE SEQUENCE</scope>
    <source>
        <strain evidence="7">SING2019-196</strain>
    </source>
</reference>
<organism evidence="7 8">
    <name type="scientific">Nepenthes gracilis</name>
    <name type="common">Slender pitcher plant</name>
    <dbReference type="NCBI Taxonomy" id="150966"/>
    <lineage>
        <taxon>Eukaryota</taxon>
        <taxon>Viridiplantae</taxon>
        <taxon>Streptophyta</taxon>
        <taxon>Embryophyta</taxon>
        <taxon>Tracheophyta</taxon>
        <taxon>Spermatophyta</taxon>
        <taxon>Magnoliopsida</taxon>
        <taxon>eudicotyledons</taxon>
        <taxon>Gunneridae</taxon>
        <taxon>Pentapetalae</taxon>
        <taxon>Caryophyllales</taxon>
        <taxon>Nepenthaceae</taxon>
        <taxon>Nepenthes</taxon>
    </lineage>
</organism>
<dbReference type="Proteomes" id="UP001279734">
    <property type="component" value="Unassembled WGS sequence"/>
</dbReference>
<dbReference type="InterPro" id="IPR036879">
    <property type="entry name" value="TF_MADSbox_sf"/>
</dbReference>
<comment type="caution">
    <text evidence="7">The sequence shown here is derived from an EMBL/GenBank/DDBJ whole genome shotgun (WGS) entry which is preliminary data.</text>
</comment>
<dbReference type="PROSITE" id="PS50066">
    <property type="entry name" value="MADS_BOX_2"/>
    <property type="match status" value="1"/>
</dbReference>
<comment type="subcellular location">
    <subcellularLocation>
        <location evidence="1">Nucleus</location>
    </subcellularLocation>
</comment>
<evidence type="ECO:0000256" key="4">
    <source>
        <dbReference type="ARBA" id="ARBA00023163"/>
    </source>
</evidence>
<evidence type="ECO:0000259" key="6">
    <source>
        <dbReference type="PROSITE" id="PS50066"/>
    </source>
</evidence>
<evidence type="ECO:0000256" key="2">
    <source>
        <dbReference type="ARBA" id="ARBA00023015"/>
    </source>
</evidence>
<keyword evidence="5" id="KW-0539">Nucleus</keyword>
<evidence type="ECO:0000313" key="8">
    <source>
        <dbReference type="Proteomes" id="UP001279734"/>
    </source>
</evidence>
<dbReference type="AlphaFoldDB" id="A0AAD3XUE2"/>
<name>A0AAD3XUE2_NEPGR</name>
<dbReference type="GO" id="GO:0005634">
    <property type="term" value="C:nucleus"/>
    <property type="evidence" value="ECO:0007669"/>
    <property type="project" value="UniProtKB-SubCell"/>
</dbReference>
<evidence type="ECO:0000256" key="5">
    <source>
        <dbReference type="ARBA" id="ARBA00023242"/>
    </source>
</evidence>
<evidence type="ECO:0000313" key="7">
    <source>
        <dbReference type="EMBL" id="GMH17892.1"/>
    </source>
</evidence>
<dbReference type="SUPFAM" id="SSF55455">
    <property type="entry name" value="SRF-like"/>
    <property type="match status" value="1"/>
</dbReference>
<dbReference type="InterPro" id="IPR002100">
    <property type="entry name" value="TF_MADSbox"/>
</dbReference>